<gene>
    <name evidence="1" type="ORF">L3Y34_005122</name>
</gene>
<sequence length="134" mass="15450">MYASTLHQNYNWSFNLIFSIQSTQLSPLPVTSSEDASTDTHVSRRLTCTIFWAFRSRYGRVAEILANCNASDLNALFQTSRRFKNNLIRDLPRNMFKVEISLQMMATLETSKGDKLELFSIPYLDILAMTVWLV</sequence>
<reference evidence="1 2" key="1">
    <citation type="submission" date="2022-05" db="EMBL/GenBank/DDBJ databases">
        <title>Chromosome-level reference genomes for two strains of Caenorhabditis briggsae: an improved platform for comparative genomics.</title>
        <authorList>
            <person name="Stevens L."/>
            <person name="Andersen E.C."/>
        </authorList>
    </citation>
    <scope>NUCLEOTIDE SEQUENCE [LARGE SCALE GENOMIC DNA]</scope>
    <source>
        <strain evidence="1">QX1410_ONT</strain>
        <tissue evidence="1">Whole-organism</tissue>
    </source>
</reference>
<organism evidence="1 2">
    <name type="scientific">Caenorhabditis briggsae</name>
    <dbReference type="NCBI Taxonomy" id="6238"/>
    <lineage>
        <taxon>Eukaryota</taxon>
        <taxon>Metazoa</taxon>
        <taxon>Ecdysozoa</taxon>
        <taxon>Nematoda</taxon>
        <taxon>Chromadorea</taxon>
        <taxon>Rhabditida</taxon>
        <taxon>Rhabditina</taxon>
        <taxon>Rhabditomorpha</taxon>
        <taxon>Rhabditoidea</taxon>
        <taxon>Rhabditidae</taxon>
        <taxon>Peloderinae</taxon>
        <taxon>Caenorhabditis</taxon>
    </lineage>
</organism>
<evidence type="ECO:0000313" key="2">
    <source>
        <dbReference type="Proteomes" id="UP000827892"/>
    </source>
</evidence>
<evidence type="ECO:0000313" key="1">
    <source>
        <dbReference type="EMBL" id="ULT97081.1"/>
    </source>
</evidence>
<name>A0AAE9ADW2_CAEBR</name>
<protein>
    <submittedName>
        <fullName evidence="1">Uncharacterized protein</fullName>
    </submittedName>
</protein>
<accession>A0AAE9ADW2</accession>
<proteinExistence type="predicted"/>
<dbReference type="EMBL" id="CP090894">
    <property type="protein sequence ID" value="ULT97081.1"/>
    <property type="molecule type" value="Genomic_DNA"/>
</dbReference>
<dbReference type="AlphaFoldDB" id="A0AAE9ADW2"/>
<dbReference type="Proteomes" id="UP000827892">
    <property type="component" value="Chromosome IV"/>
</dbReference>